<evidence type="ECO:0000256" key="2">
    <source>
        <dbReference type="ARBA" id="ARBA00022692"/>
    </source>
</evidence>
<dbReference type="eggNOG" id="COG2259">
    <property type="taxonomic scope" value="Bacteria"/>
</dbReference>
<dbReference type="STRING" id="755732.Fluta_3198"/>
<name>F2I9J1_FLUTR</name>
<feature type="transmembrane region" description="Helical" evidence="5">
    <location>
        <begin position="60"/>
        <end position="80"/>
    </location>
</feature>
<evidence type="ECO:0000256" key="5">
    <source>
        <dbReference type="SAM" id="Phobius"/>
    </source>
</evidence>
<evidence type="ECO:0000313" key="6">
    <source>
        <dbReference type="EMBL" id="AEA45172.1"/>
    </source>
</evidence>
<keyword evidence="3 5" id="KW-1133">Transmembrane helix</keyword>
<dbReference type="InterPro" id="IPR032808">
    <property type="entry name" value="DoxX"/>
</dbReference>
<dbReference type="GO" id="GO:0016020">
    <property type="term" value="C:membrane"/>
    <property type="evidence" value="ECO:0007669"/>
    <property type="project" value="UniProtKB-SubCell"/>
</dbReference>
<evidence type="ECO:0000256" key="4">
    <source>
        <dbReference type="ARBA" id="ARBA00023136"/>
    </source>
</evidence>
<dbReference type="Proteomes" id="UP000007463">
    <property type="component" value="Chromosome"/>
</dbReference>
<comment type="subcellular location">
    <subcellularLocation>
        <location evidence="1">Membrane</location>
        <topology evidence="1">Multi-pass membrane protein</topology>
    </subcellularLocation>
</comment>
<sequence length="144" mass="16305">MEILTQYNPIAAITIARVFLGILFLFQGYDAVFNIGLKKVTDTYQANFGLKGIPRNLTSFAAWYTSCTELICGLLLVLGLFEFASLYLLGINLIIAAIGFGLNAPLWDTKNVYPRLILLLFLLIVPAHWHHWSLDYLLFKPHML</sequence>
<dbReference type="AlphaFoldDB" id="F2I9J1"/>
<evidence type="ECO:0000256" key="3">
    <source>
        <dbReference type="ARBA" id="ARBA00022989"/>
    </source>
</evidence>
<dbReference type="HOGENOM" id="CLU_1793623_0_0_10"/>
<feature type="transmembrane region" description="Helical" evidence="5">
    <location>
        <begin position="6"/>
        <end position="26"/>
    </location>
</feature>
<keyword evidence="2 5" id="KW-0812">Transmembrane</keyword>
<dbReference type="Pfam" id="PF07681">
    <property type="entry name" value="DoxX"/>
    <property type="match status" value="1"/>
</dbReference>
<dbReference type="KEGG" id="fte:Fluta_3198"/>
<reference evidence="7" key="2">
    <citation type="submission" date="2011-02" db="EMBL/GenBank/DDBJ databases">
        <title>The complete genome of Fluviicola taffensis DSM 16823.</title>
        <authorList>
            <consortium name="US DOE Joint Genome Institute (JGI-PGF)"/>
            <person name="Lucas S."/>
            <person name="Copeland A."/>
            <person name="Lapidus A."/>
            <person name="Bruce D."/>
            <person name="Goodwin L."/>
            <person name="Pitluck S."/>
            <person name="Kyrpides N."/>
            <person name="Mavromatis K."/>
            <person name="Ivanova N."/>
            <person name="Mikhailova N."/>
            <person name="Pagani I."/>
            <person name="Chertkov O."/>
            <person name="Detter J.C."/>
            <person name="Han C."/>
            <person name="Tapia R."/>
            <person name="Land M."/>
            <person name="Hauser L."/>
            <person name="Markowitz V."/>
            <person name="Cheng J.-F."/>
            <person name="Hugenholtz P."/>
            <person name="Woyke T."/>
            <person name="Wu D."/>
            <person name="Tindall B."/>
            <person name="Pomrenke H.G."/>
            <person name="Brambilla E."/>
            <person name="Klenk H.-P."/>
            <person name="Eisen J.A."/>
        </authorList>
    </citation>
    <scope>NUCLEOTIDE SEQUENCE [LARGE SCALE GENOMIC DNA]</scope>
    <source>
        <strain evidence="7">DSM 16823 / RW262 / RW262</strain>
    </source>
</reference>
<protein>
    <submittedName>
        <fullName evidence="6">DoxX family protein</fullName>
    </submittedName>
</protein>
<feature type="transmembrane region" description="Helical" evidence="5">
    <location>
        <begin position="116"/>
        <end position="134"/>
    </location>
</feature>
<keyword evidence="7" id="KW-1185">Reference proteome</keyword>
<accession>F2I9J1</accession>
<feature type="transmembrane region" description="Helical" evidence="5">
    <location>
        <begin position="86"/>
        <end position="104"/>
    </location>
</feature>
<dbReference type="EMBL" id="CP002542">
    <property type="protein sequence ID" value="AEA45172.1"/>
    <property type="molecule type" value="Genomic_DNA"/>
</dbReference>
<evidence type="ECO:0000313" key="7">
    <source>
        <dbReference type="Proteomes" id="UP000007463"/>
    </source>
</evidence>
<reference evidence="6 7" key="1">
    <citation type="journal article" date="2011" name="Stand. Genomic Sci.">
        <title>Complete genome sequence of the gliding freshwater bacterium Fluviicola taffensis type strain (RW262).</title>
        <authorList>
            <person name="Woyke T."/>
            <person name="Chertkov O."/>
            <person name="Lapidus A."/>
            <person name="Nolan M."/>
            <person name="Lucas S."/>
            <person name="Del Rio T.G."/>
            <person name="Tice H."/>
            <person name="Cheng J.F."/>
            <person name="Tapia R."/>
            <person name="Han C."/>
            <person name="Goodwin L."/>
            <person name="Pitluck S."/>
            <person name="Liolios K."/>
            <person name="Pagani I."/>
            <person name="Ivanova N."/>
            <person name="Huntemann M."/>
            <person name="Mavromatis K."/>
            <person name="Mikhailova N."/>
            <person name="Pati A."/>
            <person name="Chen A."/>
            <person name="Palaniappan K."/>
            <person name="Land M."/>
            <person name="Hauser L."/>
            <person name="Brambilla E.M."/>
            <person name="Rohde M."/>
            <person name="Mwirichia R."/>
            <person name="Sikorski J."/>
            <person name="Tindall B.J."/>
            <person name="Goker M."/>
            <person name="Bristow J."/>
            <person name="Eisen J.A."/>
            <person name="Markowitz V."/>
            <person name="Hugenholtz P."/>
            <person name="Klenk H.P."/>
            <person name="Kyrpides N.C."/>
        </authorList>
    </citation>
    <scope>NUCLEOTIDE SEQUENCE [LARGE SCALE GENOMIC DNA]</scope>
    <source>
        <strain evidence="7">DSM 16823 / RW262 / RW262</strain>
    </source>
</reference>
<proteinExistence type="predicted"/>
<keyword evidence="4 5" id="KW-0472">Membrane</keyword>
<gene>
    <name evidence="6" type="ordered locus">Fluta_3198</name>
</gene>
<organism evidence="6 7">
    <name type="scientific">Fluviicola taffensis (strain DSM 16823 / NCIMB 13979 / RW262)</name>
    <dbReference type="NCBI Taxonomy" id="755732"/>
    <lineage>
        <taxon>Bacteria</taxon>
        <taxon>Pseudomonadati</taxon>
        <taxon>Bacteroidota</taxon>
        <taxon>Flavobacteriia</taxon>
        <taxon>Flavobacteriales</taxon>
        <taxon>Crocinitomicaceae</taxon>
        <taxon>Fluviicola</taxon>
    </lineage>
</organism>
<evidence type="ECO:0000256" key="1">
    <source>
        <dbReference type="ARBA" id="ARBA00004141"/>
    </source>
</evidence>